<protein>
    <recommendedName>
        <fullName evidence="4 13">Delta-aminolevulinic acid dehydratase</fullName>
        <ecNumber evidence="3 13">4.2.1.24</ecNumber>
    </recommendedName>
</protein>
<evidence type="ECO:0000256" key="7">
    <source>
        <dbReference type="ARBA" id="ARBA00023244"/>
    </source>
</evidence>
<dbReference type="InterPro" id="IPR030656">
    <property type="entry name" value="ALAD_AS"/>
</dbReference>
<gene>
    <name evidence="15" type="primary">hemB</name>
    <name evidence="15" type="ORF">E6K78_10520</name>
</gene>
<proteinExistence type="inferred from homology"/>
<dbReference type="CDD" id="cd00384">
    <property type="entry name" value="ALAD_PBGS"/>
    <property type="match status" value="1"/>
</dbReference>
<evidence type="ECO:0000313" key="15">
    <source>
        <dbReference type="EMBL" id="TMQ63489.1"/>
    </source>
</evidence>
<evidence type="ECO:0000256" key="2">
    <source>
        <dbReference type="ARBA" id="ARBA00008055"/>
    </source>
</evidence>
<dbReference type="FunFam" id="3.20.20.70:FF:000019">
    <property type="entry name" value="Delta-aminolevulinic acid dehydratase"/>
    <property type="match status" value="1"/>
</dbReference>
<dbReference type="Gene3D" id="3.20.20.70">
    <property type="entry name" value="Aldolase class I"/>
    <property type="match status" value="1"/>
</dbReference>
<dbReference type="GO" id="GO:0004655">
    <property type="term" value="F:porphobilinogen synthase activity"/>
    <property type="evidence" value="ECO:0007669"/>
    <property type="project" value="UniProtKB-EC"/>
</dbReference>
<organism evidence="15 16">
    <name type="scientific">Eiseniibacteriota bacterium</name>
    <dbReference type="NCBI Taxonomy" id="2212470"/>
    <lineage>
        <taxon>Bacteria</taxon>
        <taxon>Candidatus Eiseniibacteriota</taxon>
    </lineage>
</organism>
<keyword evidence="5" id="KW-0350">Heme biosynthesis</keyword>
<dbReference type="SMART" id="SM01004">
    <property type="entry name" value="ALAD"/>
    <property type="match status" value="1"/>
</dbReference>
<dbReference type="InterPro" id="IPR001731">
    <property type="entry name" value="ALAD"/>
</dbReference>
<keyword evidence="6 13" id="KW-0456">Lyase</keyword>
<dbReference type="Proteomes" id="UP000316609">
    <property type="component" value="Unassembled WGS sequence"/>
</dbReference>
<dbReference type="PRINTS" id="PR00144">
    <property type="entry name" value="DALDHYDRTASE"/>
</dbReference>
<dbReference type="NCBIfam" id="NF006762">
    <property type="entry name" value="PRK09283.1"/>
    <property type="match status" value="1"/>
</dbReference>
<feature type="binding site" evidence="10">
    <location>
        <position position="313"/>
    </location>
    <ligand>
        <name>5-aminolevulinate</name>
        <dbReference type="ChEBI" id="CHEBI:356416"/>
        <label>2</label>
    </ligand>
</feature>
<dbReference type="GO" id="GO:0006782">
    <property type="term" value="P:protoporphyrinogen IX biosynthetic process"/>
    <property type="evidence" value="ECO:0007669"/>
    <property type="project" value="UniProtKB-UniPathway"/>
</dbReference>
<feature type="binding site" evidence="11">
    <location>
        <position position="122"/>
    </location>
    <ligand>
        <name>Zn(2+)</name>
        <dbReference type="ChEBI" id="CHEBI:29105"/>
        <note>catalytic</note>
    </ligand>
</feature>
<comment type="caution">
    <text evidence="15">The sequence shown here is derived from an EMBL/GenBank/DDBJ whole genome shotgun (WGS) entry which is preliminary data.</text>
</comment>
<dbReference type="UniPathway" id="UPA00251">
    <property type="reaction ID" value="UER00318"/>
</dbReference>
<evidence type="ECO:0000313" key="16">
    <source>
        <dbReference type="Proteomes" id="UP000316609"/>
    </source>
</evidence>
<sequence length="333" mass="35985">MSYPAQRGRRLRRTEGLRALARETRLSPDQLVAPLFVHQSEPARQPIASLPGQARLTPELAADEARALSALGVGSVLLFGIPARKDAEGSAAWDEQGPVPRAIRAIRRHAPQMVVWADVCLCEYTDHGHCGLLADGEVDNDATLPLLARAALAYAHAGADVVAPSDMMDGRVQALRAALDHAGLSRTAIVSYAVKYASAFFGPFREAAGSTPRLGDRRGYQMDSANVREALREAESDVAEGADAVIVKPGLPYLDVVRAVREALHVPLVAYQVSGEYAMIHAAAERGWIDLERAMVETVLGLRRAGADLVITYFARTLAERLAEARLALEEQR</sequence>
<reference evidence="15 16" key="1">
    <citation type="journal article" date="2019" name="Nat. Microbiol.">
        <title>Mediterranean grassland soil C-N compound turnover is dependent on rainfall and depth, and is mediated by genomically divergent microorganisms.</title>
        <authorList>
            <person name="Diamond S."/>
            <person name="Andeer P.F."/>
            <person name="Li Z."/>
            <person name="Crits-Christoph A."/>
            <person name="Burstein D."/>
            <person name="Anantharaman K."/>
            <person name="Lane K.R."/>
            <person name="Thomas B.C."/>
            <person name="Pan C."/>
            <person name="Northen T.R."/>
            <person name="Banfield J.F."/>
        </authorList>
    </citation>
    <scope>NUCLEOTIDE SEQUENCE [LARGE SCALE GENOMIC DNA]</scope>
    <source>
        <strain evidence="15">WS_8</strain>
    </source>
</reference>
<feature type="binding site" evidence="11">
    <location>
        <position position="130"/>
    </location>
    <ligand>
        <name>Zn(2+)</name>
        <dbReference type="ChEBI" id="CHEBI:29105"/>
        <note>catalytic</note>
    </ligand>
</feature>
<evidence type="ECO:0000256" key="8">
    <source>
        <dbReference type="ARBA" id="ARBA00047651"/>
    </source>
</evidence>
<feature type="binding site" evidence="10">
    <location>
        <position position="274"/>
    </location>
    <ligand>
        <name>5-aminolevulinate</name>
        <dbReference type="ChEBI" id="CHEBI:356416"/>
        <label>2</label>
    </ligand>
</feature>
<dbReference type="EC" id="4.2.1.24" evidence="3 13"/>
<dbReference type="GO" id="GO:0008270">
    <property type="term" value="F:zinc ion binding"/>
    <property type="evidence" value="ECO:0007669"/>
    <property type="project" value="TreeGrafter"/>
</dbReference>
<evidence type="ECO:0000256" key="9">
    <source>
        <dbReference type="PIRSR" id="PIRSR001415-1"/>
    </source>
</evidence>
<name>A0A538TIQ3_UNCEI</name>
<evidence type="ECO:0000256" key="10">
    <source>
        <dbReference type="PIRSR" id="PIRSR001415-2"/>
    </source>
</evidence>
<dbReference type="PANTHER" id="PTHR11458">
    <property type="entry name" value="DELTA-AMINOLEVULINIC ACID DEHYDRATASE"/>
    <property type="match status" value="1"/>
</dbReference>
<evidence type="ECO:0000256" key="5">
    <source>
        <dbReference type="ARBA" id="ARBA00023133"/>
    </source>
</evidence>
<keyword evidence="11" id="KW-0479">Metal-binding</keyword>
<evidence type="ECO:0000256" key="3">
    <source>
        <dbReference type="ARBA" id="ARBA00012053"/>
    </source>
</evidence>
<dbReference type="SUPFAM" id="SSF51569">
    <property type="entry name" value="Aldolase"/>
    <property type="match status" value="1"/>
</dbReference>
<comment type="pathway">
    <text evidence="1">Porphyrin-containing compound metabolism; protoporphyrin-IX biosynthesis; coproporphyrinogen-III from 5-aminolevulinate: step 1/4.</text>
</comment>
<evidence type="ECO:0000256" key="12">
    <source>
        <dbReference type="PIRSR" id="PIRSR001415-5"/>
    </source>
</evidence>
<comment type="subunit">
    <text evidence="13">Homooctamer.</text>
</comment>
<comment type="similarity">
    <text evidence="2 14">Belongs to the ALAD family.</text>
</comment>
<feature type="active site" description="Schiff-base intermediate with substrate" evidence="9">
    <location>
        <position position="195"/>
    </location>
</feature>
<feature type="binding site" evidence="10">
    <location>
        <position position="205"/>
    </location>
    <ligand>
        <name>5-aminolevulinate</name>
        <dbReference type="ChEBI" id="CHEBI:356416"/>
        <label>1</label>
    </ligand>
</feature>
<keyword evidence="12" id="KW-0460">Magnesium</keyword>
<comment type="catalytic activity">
    <reaction evidence="8 13">
        <text>2 5-aminolevulinate = porphobilinogen + 2 H2O + H(+)</text>
        <dbReference type="Rhea" id="RHEA:24064"/>
        <dbReference type="ChEBI" id="CHEBI:15377"/>
        <dbReference type="ChEBI" id="CHEBI:15378"/>
        <dbReference type="ChEBI" id="CHEBI:58126"/>
        <dbReference type="ChEBI" id="CHEBI:356416"/>
        <dbReference type="EC" id="4.2.1.24"/>
    </reaction>
</comment>
<dbReference type="GO" id="GO:0005829">
    <property type="term" value="C:cytosol"/>
    <property type="evidence" value="ECO:0007669"/>
    <property type="project" value="TreeGrafter"/>
</dbReference>
<evidence type="ECO:0000256" key="4">
    <source>
        <dbReference type="ARBA" id="ARBA00020771"/>
    </source>
</evidence>
<evidence type="ECO:0000256" key="13">
    <source>
        <dbReference type="RuleBase" id="RU000515"/>
    </source>
</evidence>
<evidence type="ECO:0000256" key="6">
    <source>
        <dbReference type="ARBA" id="ARBA00023239"/>
    </source>
</evidence>
<dbReference type="PROSITE" id="PS00169">
    <property type="entry name" value="D_ALA_DEHYDRATASE"/>
    <property type="match status" value="1"/>
</dbReference>
<dbReference type="InterPro" id="IPR013785">
    <property type="entry name" value="Aldolase_TIM"/>
</dbReference>
<evidence type="ECO:0000256" key="11">
    <source>
        <dbReference type="PIRSR" id="PIRSR001415-3"/>
    </source>
</evidence>
<keyword evidence="11" id="KW-0862">Zinc</keyword>
<dbReference type="AlphaFoldDB" id="A0A538TIQ3"/>
<accession>A0A538TIQ3</accession>
<feature type="binding site" evidence="11">
    <location>
        <position position="120"/>
    </location>
    <ligand>
        <name>Zn(2+)</name>
        <dbReference type="ChEBI" id="CHEBI:29105"/>
        <note>catalytic</note>
    </ligand>
</feature>
<feature type="binding site" evidence="12">
    <location>
        <position position="233"/>
    </location>
    <ligand>
        <name>Mg(2+)</name>
        <dbReference type="ChEBI" id="CHEBI:18420"/>
    </ligand>
</feature>
<evidence type="ECO:0000256" key="1">
    <source>
        <dbReference type="ARBA" id="ARBA00004694"/>
    </source>
</evidence>
<evidence type="ECO:0000256" key="14">
    <source>
        <dbReference type="RuleBase" id="RU004161"/>
    </source>
</evidence>
<dbReference type="Pfam" id="PF00490">
    <property type="entry name" value="ALAD"/>
    <property type="match status" value="1"/>
</dbReference>
<dbReference type="EMBL" id="VBOY01000108">
    <property type="protein sequence ID" value="TMQ63489.1"/>
    <property type="molecule type" value="Genomic_DNA"/>
</dbReference>
<feature type="binding site" evidence="10">
    <location>
        <position position="217"/>
    </location>
    <ligand>
        <name>5-aminolevulinate</name>
        <dbReference type="ChEBI" id="CHEBI:356416"/>
        <label>1</label>
    </ligand>
</feature>
<dbReference type="PIRSF" id="PIRSF001415">
    <property type="entry name" value="Porphbilin_synth"/>
    <property type="match status" value="1"/>
</dbReference>
<keyword evidence="7 13" id="KW-0627">Porphyrin biosynthesis</keyword>
<dbReference type="PANTHER" id="PTHR11458:SF0">
    <property type="entry name" value="DELTA-AMINOLEVULINIC ACID DEHYDRATASE"/>
    <property type="match status" value="1"/>
</dbReference>
<feature type="active site" description="Schiff-base intermediate with substrate" evidence="9">
    <location>
        <position position="248"/>
    </location>
</feature>